<protein>
    <submittedName>
        <fullName evidence="4">Alkaline phosphatase D family protein</fullName>
    </submittedName>
</protein>
<reference evidence="4 5" key="1">
    <citation type="submission" date="2020-06" db="EMBL/GenBank/DDBJ databases">
        <authorList>
            <person name="Scott K."/>
        </authorList>
    </citation>
    <scope>NUCLEOTIDE SEQUENCE [LARGE SCALE GENOMIC DNA]</scope>
    <source>
        <strain evidence="4 5">HH1</strain>
    </source>
</reference>
<proteinExistence type="predicted"/>
<dbReference type="RefSeq" id="WP_185977428.1">
    <property type="nucleotide sequence ID" value="NZ_JACBGI020000003.1"/>
</dbReference>
<dbReference type="InterPro" id="IPR038607">
    <property type="entry name" value="PhoD-like_sf"/>
</dbReference>
<dbReference type="PANTHER" id="PTHR43606">
    <property type="entry name" value="PHOSPHATASE, PUTATIVE (AFU_ORTHOLOGUE AFUA_6G08710)-RELATED"/>
    <property type="match status" value="1"/>
</dbReference>
<name>A0ABS0BW36_9GAMM</name>
<dbReference type="InterPro" id="IPR032093">
    <property type="entry name" value="PhoD_N"/>
</dbReference>
<feature type="compositionally biased region" description="Low complexity" evidence="1">
    <location>
        <begin position="42"/>
        <end position="54"/>
    </location>
</feature>
<feature type="domain" description="PhoD-like phosphatase metallophosphatase" evidence="2">
    <location>
        <begin position="316"/>
        <end position="718"/>
    </location>
</feature>
<dbReference type="CDD" id="cd07389">
    <property type="entry name" value="MPP_PhoD"/>
    <property type="match status" value="1"/>
</dbReference>
<dbReference type="Gene3D" id="3.60.21.70">
    <property type="entry name" value="PhoD-like phosphatase"/>
    <property type="match status" value="1"/>
</dbReference>
<dbReference type="Proteomes" id="UP001193680">
    <property type="component" value="Unassembled WGS sequence"/>
</dbReference>
<feature type="compositionally biased region" description="Low complexity" evidence="1">
    <location>
        <begin position="66"/>
        <end position="84"/>
    </location>
</feature>
<accession>A0ABS0BW36</accession>
<dbReference type="InterPro" id="IPR029052">
    <property type="entry name" value="Metallo-depent_PP-like"/>
</dbReference>
<feature type="domain" description="Phospholipase D N-terminal" evidence="3">
    <location>
        <begin position="209"/>
        <end position="290"/>
    </location>
</feature>
<evidence type="ECO:0000259" key="3">
    <source>
        <dbReference type="Pfam" id="PF16655"/>
    </source>
</evidence>
<comment type="caution">
    <text evidence="4">The sequence shown here is derived from an EMBL/GenBank/DDBJ whole genome shotgun (WGS) entry which is preliminary data.</text>
</comment>
<keyword evidence="5" id="KW-1185">Reference proteome</keyword>
<evidence type="ECO:0000259" key="2">
    <source>
        <dbReference type="Pfam" id="PF09423"/>
    </source>
</evidence>
<gene>
    <name evidence="4" type="ORF">H8792_002875</name>
</gene>
<dbReference type="Pfam" id="PF09423">
    <property type="entry name" value="PhoD"/>
    <property type="match status" value="1"/>
</dbReference>
<dbReference type="InterPro" id="IPR018946">
    <property type="entry name" value="PhoD-like_MPP"/>
</dbReference>
<feature type="region of interest" description="Disordered" evidence="1">
    <location>
        <begin position="42"/>
        <end position="84"/>
    </location>
</feature>
<evidence type="ECO:0000313" key="5">
    <source>
        <dbReference type="Proteomes" id="UP001193680"/>
    </source>
</evidence>
<reference evidence="4 5" key="2">
    <citation type="submission" date="2020-11" db="EMBL/GenBank/DDBJ databases">
        <title>Sulfur oxidizing isolate from Hospital Hole Sinkhole.</title>
        <authorList>
            <person name="Scott K.M."/>
        </authorList>
    </citation>
    <scope>NUCLEOTIDE SEQUENCE [LARGE SCALE GENOMIC DNA]</scope>
    <source>
        <strain evidence="4 5">HH1</strain>
    </source>
</reference>
<dbReference type="InterPro" id="IPR052900">
    <property type="entry name" value="Phospholipid_Metab_Enz"/>
</dbReference>
<dbReference type="Pfam" id="PF16655">
    <property type="entry name" value="PhoD_N"/>
    <property type="match status" value="1"/>
</dbReference>
<evidence type="ECO:0000313" key="4">
    <source>
        <dbReference type="EMBL" id="MBF6057275.1"/>
    </source>
</evidence>
<dbReference type="Gene3D" id="2.60.40.380">
    <property type="entry name" value="Purple acid phosphatase-like, N-terminal"/>
    <property type="match status" value="1"/>
</dbReference>
<dbReference type="EMBL" id="JACBGI020000003">
    <property type="protein sequence ID" value="MBF6057275.1"/>
    <property type="molecule type" value="Genomic_DNA"/>
</dbReference>
<dbReference type="SUPFAM" id="SSF56300">
    <property type="entry name" value="Metallo-dependent phosphatases"/>
    <property type="match status" value="1"/>
</dbReference>
<evidence type="ECO:0000256" key="1">
    <source>
        <dbReference type="SAM" id="MobiDB-lite"/>
    </source>
</evidence>
<dbReference type="PANTHER" id="PTHR43606:SF2">
    <property type="entry name" value="ALKALINE PHOSPHATASE FAMILY PROTEIN (AFU_ORTHOLOGUE AFUA_5G03860)"/>
    <property type="match status" value="1"/>
</dbReference>
<organism evidence="4 5">
    <name type="scientific">Thiomicrorhabdus heinhorstiae</name>
    <dbReference type="NCBI Taxonomy" id="2748010"/>
    <lineage>
        <taxon>Bacteria</taxon>
        <taxon>Pseudomonadati</taxon>
        <taxon>Pseudomonadota</taxon>
        <taxon>Gammaproteobacteria</taxon>
        <taxon>Thiotrichales</taxon>
        <taxon>Piscirickettsiaceae</taxon>
        <taxon>Thiomicrorhabdus</taxon>
    </lineage>
</organism>
<sequence length="752" mass="85680">MTDKKDFKEFELVQRREYGRRAFLGKSVFFGSAGLPLLSACGGSSESFSGSLQSETADQTDETDNDQQNNDGNQDNDQQDQTTEDTLGPFEAVGAWVYDPDSTNLELSFEQSNFSQESMPREYYVLPVTALYTDMMYWLENADNNYYLLQWIRSDEAQSAAMTGVWRNSYGYLLTLEESGKAILQYSGESTEGDGFCGLNRLAKMPFLQGVASGDPQSDSVVLWSRFSQREEVQINWTVADDPFFEGLVQSGTVTALAENDFCTKVLVNGLQSGKRYYYRFETAEMTDEHNRVLYSLTGRCQTLPSADFSLQQLRLAVVSCASYPHGYFNGYRQVAKHNDLDYVLHLGDYIYEYPGADASADNDYADARAIEDGRTYDEDNRKEIVSLQDYRRRHQHYKEDVDLQLLHSRYAFITTWDDHETADNSWDPDGAGELGGAVNHSPSTEGDWESRKFAAVQAYNEWMPIMTIQDFADPQIYRSFSFGSLAELMLLDTRIQGRHQQANVLTDDYNDAERRLISEAQEAWLKERLSKSNQAGRIWKLIGQQVMMGQLRIPMGSIAMGGADLQALPEAFQDYLQDFQNSDFISNDLQDYQQLLTVSENSQWLNVANTDQWDGYNANRQRIWDHISQHQIDNVVVLTGDIHTSWAMEMVDDPILTTETYGVEFVTTSITSPGLADTQGVLEETLKLYNPHIKYTDLSKHGYLLLTLTESETTAEWYHLEDVLDFDNNQQTLAARYRVQQGSHQLEEFSV</sequence>